<comment type="similarity">
    <text evidence="2 7">Belongs to the peptidase M14 family.</text>
</comment>
<evidence type="ECO:0000256" key="5">
    <source>
        <dbReference type="ARBA" id="ARBA00022833"/>
    </source>
</evidence>
<evidence type="ECO:0000256" key="4">
    <source>
        <dbReference type="ARBA" id="ARBA00022801"/>
    </source>
</evidence>
<reference evidence="11" key="1">
    <citation type="journal article" date="2019" name="Int. J. Syst. Evol. Microbiol.">
        <title>The Global Catalogue of Microorganisms (GCM) 10K type strain sequencing project: providing services to taxonomists for standard genome sequencing and annotation.</title>
        <authorList>
            <consortium name="The Broad Institute Genomics Platform"/>
            <consortium name="The Broad Institute Genome Sequencing Center for Infectious Disease"/>
            <person name="Wu L."/>
            <person name="Ma J."/>
        </authorList>
    </citation>
    <scope>NUCLEOTIDE SEQUENCE [LARGE SCALE GENOMIC DNA]</scope>
    <source>
        <strain evidence="11">CGMCC 1.12990</strain>
    </source>
</reference>
<dbReference type="Gene3D" id="3.40.630.10">
    <property type="entry name" value="Zn peptidases"/>
    <property type="match status" value="1"/>
</dbReference>
<dbReference type="PROSITE" id="PS52035">
    <property type="entry name" value="PEPTIDASE_M14"/>
    <property type="match status" value="1"/>
</dbReference>
<dbReference type="Pfam" id="PF00246">
    <property type="entry name" value="Peptidase_M14"/>
    <property type="match status" value="1"/>
</dbReference>
<dbReference type="EMBL" id="BMGS01000010">
    <property type="protein sequence ID" value="GGG55643.1"/>
    <property type="molecule type" value="Genomic_DNA"/>
</dbReference>
<keyword evidence="6" id="KW-0482">Metalloprotease</keyword>
<evidence type="ECO:0000313" key="11">
    <source>
        <dbReference type="Proteomes" id="UP000601361"/>
    </source>
</evidence>
<accession>A0ABQ1X4G4</accession>
<organism evidence="10 11">
    <name type="scientific">Hymenobacter glacieicola</name>
    <dbReference type="NCBI Taxonomy" id="1562124"/>
    <lineage>
        <taxon>Bacteria</taxon>
        <taxon>Pseudomonadati</taxon>
        <taxon>Bacteroidota</taxon>
        <taxon>Cytophagia</taxon>
        <taxon>Cytophagales</taxon>
        <taxon>Hymenobacteraceae</taxon>
        <taxon>Hymenobacter</taxon>
    </lineage>
</organism>
<dbReference type="Proteomes" id="UP000601361">
    <property type="component" value="Unassembled WGS sequence"/>
</dbReference>
<gene>
    <name evidence="10" type="ORF">GCM10011378_34790</name>
</gene>
<dbReference type="SMART" id="SM00631">
    <property type="entry name" value="Zn_pept"/>
    <property type="match status" value="1"/>
</dbReference>
<name>A0ABQ1X4G4_9BACT</name>
<proteinExistence type="inferred from homology"/>
<dbReference type="PANTHER" id="PTHR11705">
    <property type="entry name" value="PROTEASE FAMILY M14 CARBOXYPEPTIDASE A,B"/>
    <property type="match status" value="1"/>
</dbReference>
<sequence length="876" mass="98510">MTIKPFLNPLAEAGATPTSVLYSRLRAAWLWLCCLLLAPSAFAQTAATPDGPLLTPRQFLGYELGTRFTPHAELLRYVDHVVQHSPGQMKLQRYGRTYENRPLELVYVATPTNLNNLDDIRRNNLRLAGLESGAAATKQPAVVWLSYNVHGNEAVSSEAVMQVLYDLANPQNQQMQQWLQNLVVIVDPCVNPDGRDRYAQWYNRVANQQPNSSPLSWEHHEPWPGGRYNHYYFDLNRDWAWQTQQESRQRIAVYNQWLPQVHADFHEMGPNNPYYFSPAAKPFHADLTEWQRKFQNVIGDYNRKVFDKNNWLYFTRETYDLFAPFYGDTWPSFNGAIGMTYEQGGGGPAGISYTKTDGDTLTLTQRIEHHHATSLATIQAAADRHDELIREFQKFYTDARTKPRGEYKSYVLTGSADPGQMRALTQYLDRQQIRYGYATKRSKQQGYNYATGKTEGVQIQPRDLVVSMYQPKSTLVKVLFEPQAALEDSLTYDLTAWSLPYAFGLNGYALKSKVEANNSAPSNPRPVTVSSQSTTDKPYAYLARWNSLQDIRFLGRLQQQGVKVRVADEPFETEGQQYQRGTLIIPRTGNERLGARFDQLVRAQADSAGVLVQAVQSGLSTTGGDLGSRSVRPLKQPSVAILAGPGVDATAFGEVWHFFEQQIGYPVSVLGTDYFNSVPLSNFDVLILPDGGYDNILTERGLENVKTWIRAGGRLIALEGASRFLAGKKDFLLKPKLADSTAAKKSNPYASLRRYADAEREQIGERVQGSVYRVQLDNSHPLAFGYGSTYYALLRDTPNYRFLPQGGWNVGVLKKNSYAAGFTGRKAQRALTDTFVLGTQDLGRGQVVYLADNPLFRAFWQGGKLLFGNAVFIVGQ</sequence>
<feature type="active site" description="Proton donor/acceptor" evidence="7">
    <location>
        <position position="317"/>
    </location>
</feature>
<keyword evidence="4" id="KW-0378">Hydrolase</keyword>
<keyword evidence="11" id="KW-1185">Reference proteome</keyword>
<keyword evidence="3" id="KW-0645">Protease</keyword>
<evidence type="ECO:0000256" key="7">
    <source>
        <dbReference type="PROSITE-ProRule" id="PRU01379"/>
    </source>
</evidence>
<evidence type="ECO:0000256" key="6">
    <source>
        <dbReference type="ARBA" id="ARBA00023049"/>
    </source>
</evidence>
<evidence type="ECO:0000259" key="9">
    <source>
        <dbReference type="PROSITE" id="PS52035"/>
    </source>
</evidence>
<evidence type="ECO:0000256" key="2">
    <source>
        <dbReference type="ARBA" id="ARBA00005988"/>
    </source>
</evidence>
<comment type="cofactor">
    <cofactor evidence="1">
        <name>Zn(2+)</name>
        <dbReference type="ChEBI" id="CHEBI:29105"/>
    </cofactor>
</comment>
<dbReference type="CDD" id="cd03128">
    <property type="entry name" value="GAT_1"/>
    <property type="match status" value="1"/>
</dbReference>
<dbReference type="InterPro" id="IPR029062">
    <property type="entry name" value="Class_I_gatase-like"/>
</dbReference>
<dbReference type="InterPro" id="IPR000834">
    <property type="entry name" value="Peptidase_M14"/>
</dbReference>
<evidence type="ECO:0000313" key="10">
    <source>
        <dbReference type="EMBL" id="GGG55643.1"/>
    </source>
</evidence>
<dbReference type="RefSeq" id="WP_229728811.1">
    <property type="nucleotide sequence ID" value="NZ_BMGS01000010.1"/>
</dbReference>
<keyword evidence="8" id="KW-0732">Signal</keyword>
<dbReference type="PANTHER" id="PTHR11705:SF143">
    <property type="entry name" value="SLL0236 PROTEIN"/>
    <property type="match status" value="1"/>
</dbReference>
<comment type="caution">
    <text evidence="10">The sequence shown here is derived from an EMBL/GenBank/DDBJ whole genome shotgun (WGS) entry which is preliminary data.</text>
</comment>
<dbReference type="SUPFAM" id="SSF52317">
    <property type="entry name" value="Class I glutamine amidotransferase-like"/>
    <property type="match status" value="1"/>
</dbReference>
<feature type="chain" id="PRO_5045121420" evidence="8">
    <location>
        <begin position="44"/>
        <end position="876"/>
    </location>
</feature>
<keyword evidence="5" id="KW-0862">Zinc</keyword>
<protein>
    <submittedName>
        <fullName evidence="10">Peptidase M14</fullName>
    </submittedName>
</protein>
<feature type="domain" description="Peptidase M14" evidence="9">
    <location>
        <begin position="67"/>
        <end position="340"/>
    </location>
</feature>
<dbReference type="SUPFAM" id="SSF53187">
    <property type="entry name" value="Zn-dependent exopeptidases"/>
    <property type="match status" value="1"/>
</dbReference>
<feature type="signal peptide" evidence="8">
    <location>
        <begin position="1"/>
        <end position="43"/>
    </location>
</feature>
<evidence type="ECO:0000256" key="8">
    <source>
        <dbReference type="SAM" id="SignalP"/>
    </source>
</evidence>
<evidence type="ECO:0000256" key="3">
    <source>
        <dbReference type="ARBA" id="ARBA00022670"/>
    </source>
</evidence>
<evidence type="ECO:0000256" key="1">
    <source>
        <dbReference type="ARBA" id="ARBA00001947"/>
    </source>
</evidence>